<protein>
    <recommendedName>
        <fullName evidence="4">DUF559 domain-containing protein</fullName>
    </recommendedName>
</protein>
<proteinExistence type="predicted"/>
<feature type="region of interest" description="Disordered" evidence="1">
    <location>
        <begin position="151"/>
        <end position="203"/>
    </location>
</feature>
<evidence type="ECO:0000256" key="1">
    <source>
        <dbReference type="SAM" id="MobiDB-lite"/>
    </source>
</evidence>
<dbReference type="EMBL" id="CP059343">
    <property type="protein sequence ID" value="QMS56653.1"/>
    <property type="molecule type" value="Genomic_DNA"/>
</dbReference>
<evidence type="ECO:0000313" key="3">
    <source>
        <dbReference type="Proteomes" id="UP000216825"/>
    </source>
</evidence>
<feature type="compositionally biased region" description="Polar residues" evidence="1">
    <location>
        <begin position="169"/>
        <end position="185"/>
    </location>
</feature>
<sequence length="371" mass="41126">MALGLWCVCEEPPTHLQQAVLLREHLSRGRPPLRLTGVTALQLLDLPVPRGRSWVTALLRDRPAPHGPELVRHLDSFIHLAWDTARFHSRLPQLRISRSHGLPTVLGSWLAHLVDPVEALVVAAPMLDPWAITATLDALLSRGPLPRAVVATPTWTAPPPSRAPVHGVTRSSSGNLSTGGPSNPASKRGESAPLSRPRRSEPVVPVTYTPEIVRALLEPLPLTSHGVRAVSRALGRTAPRTWSPMETLVRLIVVAAGFPAPVMNVTVRTPYGTRHLDLGWEEEMVAVEFNGQVHSTDHAAYKDEMHRLEVLRDLGWAVRVLVYDDLVDPRRRGEWLTWLSRRLGPPRPRRTRRSSSPRARTRPSARDESEA</sequence>
<feature type="compositionally biased region" description="Basic residues" evidence="1">
    <location>
        <begin position="347"/>
        <end position="363"/>
    </location>
</feature>
<dbReference type="KEGG" id="kvr:CIB50_0001366"/>
<evidence type="ECO:0008006" key="4">
    <source>
        <dbReference type="Google" id="ProtNLM"/>
    </source>
</evidence>
<evidence type="ECO:0000313" key="2">
    <source>
        <dbReference type="EMBL" id="QMS56653.1"/>
    </source>
</evidence>
<organism evidence="2 3">
    <name type="scientific">Kocuria varians</name>
    <name type="common">Micrococcus varians</name>
    <dbReference type="NCBI Taxonomy" id="1272"/>
    <lineage>
        <taxon>Bacteria</taxon>
        <taxon>Bacillati</taxon>
        <taxon>Actinomycetota</taxon>
        <taxon>Actinomycetes</taxon>
        <taxon>Micrococcales</taxon>
        <taxon>Micrococcaceae</taxon>
        <taxon>Kocuria</taxon>
    </lineage>
</organism>
<dbReference type="InterPro" id="IPR011335">
    <property type="entry name" value="Restrct_endonuc-II-like"/>
</dbReference>
<dbReference type="SUPFAM" id="SSF52980">
    <property type="entry name" value="Restriction endonuclease-like"/>
    <property type="match status" value="1"/>
</dbReference>
<dbReference type="Proteomes" id="UP000216825">
    <property type="component" value="Chromosome"/>
</dbReference>
<dbReference type="AlphaFoldDB" id="A0A7D7KZJ8"/>
<gene>
    <name evidence="2" type="ORF">CIB50_0001366</name>
</gene>
<name>A0A7D7KZJ8_KOCVA</name>
<accession>A0A7D7KZJ8</accession>
<keyword evidence="3" id="KW-1185">Reference proteome</keyword>
<reference evidence="3" key="1">
    <citation type="submission" date="2017-08" db="EMBL/GenBank/DDBJ databases">
        <title>Draft Genome Sequence of Kocuria varians 80.</title>
        <authorList>
            <person name="Minaev M."/>
            <person name="Kurbakov K.A."/>
            <person name="Solodovnikova G.I."/>
            <person name="Kuznetsova O.A."/>
            <person name="Lisitsyn A.B."/>
        </authorList>
    </citation>
    <scope>NUCLEOTIDE SEQUENCE [LARGE SCALE GENOMIC DNA]</scope>
    <source>
        <strain evidence="3">80</strain>
    </source>
</reference>
<reference evidence="2 3" key="2">
    <citation type="submission" date="2020-07" db="EMBL/GenBank/DDBJ databases">
        <title>Genome of starter culture bacteria Kocuria salsicia reveals its technological properties and safety for usage in meat industry.</title>
        <authorList>
            <person name="Michael M."/>
            <person name="Konstantin K."/>
            <person name="Evgenii K."/>
            <person name="Galina S."/>
            <person name="Oksana K."/>
            <person name="Andrei L."/>
        </authorList>
    </citation>
    <scope>NUCLEOTIDE SEQUENCE [LARGE SCALE GENOMIC DNA]</scope>
    <source>
        <strain evidence="2 3">80</strain>
    </source>
</reference>
<feature type="region of interest" description="Disordered" evidence="1">
    <location>
        <begin position="344"/>
        <end position="371"/>
    </location>
</feature>